<reference evidence="24 25" key="1">
    <citation type="submission" date="2020-06" db="EMBL/GenBank/DDBJ databases">
        <authorList>
            <person name="Li R."/>
            <person name="Bekaert M."/>
        </authorList>
    </citation>
    <scope>NUCLEOTIDE SEQUENCE [LARGE SCALE GENOMIC DNA]</scope>
    <source>
        <strain evidence="25">wild</strain>
    </source>
</reference>
<feature type="domain" description="EGF-like" evidence="23">
    <location>
        <begin position="645"/>
        <end position="683"/>
    </location>
</feature>
<dbReference type="FunFam" id="2.10.25.10:FF:000012">
    <property type="entry name" value="Delta-like protein"/>
    <property type="match status" value="1"/>
</dbReference>
<feature type="disulfide bond" evidence="19">
    <location>
        <begin position="302"/>
        <end position="312"/>
    </location>
</feature>
<feature type="domain" description="EGF-like" evidence="23">
    <location>
        <begin position="375"/>
        <end position="411"/>
    </location>
</feature>
<dbReference type="SMART" id="SM00282">
    <property type="entry name" value="LamG"/>
    <property type="match status" value="3"/>
</dbReference>
<feature type="domain" description="EGF-like" evidence="23">
    <location>
        <begin position="569"/>
        <end position="605"/>
    </location>
</feature>
<feature type="domain" description="EGF-like" evidence="23">
    <location>
        <begin position="1983"/>
        <end position="2019"/>
    </location>
</feature>
<proteinExistence type="predicted"/>
<evidence type="ECO:0000313" key="25">
    <source>
        <dbReference type="Proteomes" id="UP000507470"/>
    </source>
</evidence>
<feature type="domain" description="Laminin G" evidence="22">
    <location>
        <begin position="1386"/>
        <end position="1589"/>
    </location>
</feature>
<feature type="disulfide bond" evidence="19">
    <location>
        <begin position="363"/>
        <end position="372"/>
    </location>
</feature>
<feature type="disulfide bond" evidence="19">
    <location>
        <begin position="401"/>
        <end position="410"/>
    </location>
</feature>
<dbReference type="PANTHER" id="PTHR12916:SF9">
    <property type="entry name" value="NEUROGENIC LOCUS NOTCH HOMOLOG PROTEIN 1-RELATED"/>
    <property type="match status" value="1"/>
</dbReference>
<evidence type="ECO:0000313" key="24">
    <source>
        <dbReference type="EMBL" id="CAC5375886.1"/>
    </source>
</evidence>
<feature type="disulfide bond" evidence="19">
    <location>
        <begin position="2123"/>
        <end position="2132"/>
    </location>
</feature>
<dbReference type="FunFam" id="2.10.25.10:FF:000472">
    <property type="entry name" value="Uncharacterized protein, isoform A"/>
    <property type="match status" value="5"/>
</dbReference>
<feature type="domain" description="EGF-like" evidence="23">
    <location>
        <begin position="413"/>
        <end position="452"/>
    </location>
</feature>
<evidence type="ECO:0000259" key="22">
    <source>
        <dbReference type="PROSITE" id="PS50025"/>
    </source>
</evidence>
<dbReference type="GO" id="GO:0051241">
    <property type="term" value="P:negative regulation of multicellular organismal process"/>
    <property type="evidence" value="ECO:0007669"/>
    <property type="project" value="UniProtKB-ARBA"/>
</dbReference>
<feature type="disulfide bond" evidence="19">
    <location>
        <begin position="1370"/>
        <end position="1379"/>
    </location>
</feature>
<feature type="domain" description="EGF-like" evidence="23">
    <location>
        <begin position="529"/>
        <end position="567"/>
    </location>
</feature>
<dbReference type="GO" id="GO:0048592">
    <property type="term" value="P:eye morphogenesis"/>
    <property type="evidence" value="ECO:0007669"/>
    <property type="project" value="UniProtKB-ARBA"/>
</dbReference>
<dbReference type="InterPro" id="IPR001791">
    <property type="entry name" value="Laminin_G"/>
</dbReference>
<dbReference type="FunFam" id="2.10.25.10:FF:000247">
    <property type="entry name" value="Delta/notch like EGF repeat containing"/>
    <property type="match status" value="1"/>
</dbReference>
<evidence type="ECO:0000256" key="13">
    <source>
        <dbReference type="ARBA" id="ARBA00022782"/>
    </source>
</evidence>
<evidence type="ECO:0000256" key="3">
    <source>
        <dbReference type="ARBA" id="ARBA00004613"/>
    </source>
</evidence>
<dbReference type="PROSITE" id="PS01186">
    <property type="entry name" value="EGF_2"/>
    <property type="match status" value="23"/>
</dbReference>
<dbReference type="Pfam" id="PF07645">
    <property type="entry name" value="EGF_CA"/>
    <property type="match status" value="4"/>
</dbReference>
<feature type="disulfide bond" evidence="19">
    <location>
        <begin position="243"/>
        <end position="252"/>
    </location>
</feature>
<feature type="disulfide bond" evidence="19">
    <location>
        <begin position="860"/>
        <end position="869"/>
    </location>
</feature>
<feature type="domain" description="EGF-like" evidence="23">
    <location>
        <begin position="1867"/>
        <end position="1906"/>
    </location>
</feature>
<feature type="domain" description="EGF-like" evidence="23">
    <location>
        <begin position="779"/>
        <end position="824"/>
    </location>
</feature>
<evidence type="ECO:0000256" key="10">
    <source>
        <dbReference type="ARBA" id="ARBA00022692"/>
    </source>
</evidence>
<dbReference type="GO" id="GO:0002064">
    <property type="term" value="P:epithelial cell development"/>
    <property type="evidence" value="ECO:0007669"/>
    <property type="project" value="UniProtKB-ARBA"/>
</dbReference>
<dbReference type="GO" id="GO:0035282">
    <property type="term" value="P:segmentation"/>
    <property type="evidence" value="ECO:0007669"/>
    <property type="project" value="UniProtKB-ARBA"/>
</dbReference>
<feature type="domain" description="EGF-like" evidence="23">
    <location>
        <begin position="723"/>
        <end position="756"/>
    </location>
</feature>
<dbReference type="Gene3D" id="2.60.120.200">
    <property type="match status" value="4"/>
</dbReference>
<dbReference type="PROSITE" id="PS50025">
    <property type="entry name" value="LAM_G_DOMAIN"/>
    <property type="match status" value="3"/>
</dbReference>
<feature type="disulfide bond" evidence="19">
    <location>
        <begin position="1896"/>
        <end position="1905"/>
    </location>
</feature>
<feature type="disulfide bond" evidence="19">
    <location>
        <begin position="2009"/>
        <end position="2018"/>
    </location>
</feature>
<sequence>MGAPFLRGVRSTPPLGCVAGLVFLIYLSSLVTATGRIAFLDHSANSSLVLSQTTINFSMKNFRIAFSFLTCKEGQLLYQRGSSGDFIRLFLQNDSFHISWKKELTKVSLTIANHLDKNSWYSVDLFERTGDINFKLDKSGVSIQDIIIANNTHRTSIFRLNLSGNTGLSIGGNDFTGCVWQGPYVLFVNNPNIIENHVIWNDTVCPFSSADCTASQDIDECWSNPCQNGATCNDLPNSFNCTCPHLFNGTNCENNLSIYGCSVSPCLNEGTCLNQSDDSRIYQCICREGFNGINCENSINECASGPCKNGICIDEVNDYSCNCTGTGYTGQTCETNVDECQSGTSICGPGTCFDSPGSFTCQCPTGFGGHQCQTNINECSSSPCFNGATCRDGIATYTCICATGFEGPDCKNNIDDCKNIICPGNYTVCVDGINQHSCECKPGYTGVPGSCTDIDECTTDPCRNGGNCQNLENAYNCVCPSGYTGQHCQYDINECAPSPCQNGAECKDLVNNYECLCLAGFTDKNCQTNIDECVTNNQPCQNGATCIDLVNDFNCTCTAGWTGQLCDQDINECSPQPCQNGATCHNYQNFYNCTCVAGYDGKNCQNNINDCVPDPCQNGGSCVDLVNGYQCNCGEAWMGKNCSDAYDACSFTPCRNGATCSTNIPTRQYICACVTGFEGHDCQTNFNDCKSDSCSPPFVCFDLVNNYTCACPTGFTGVNCSEEIKECDSNPCKNGATCIDQIGNYTCKCPQTFVNLTKFGNGEKLEFLTGYKGENCEINIDECALRPSICLNNGTCKDGTSNSEYYCQCGPDANGIYTTGKNCELRTSYCESSDDVKNDPPACKNGGTCVVGDTTYSCICPPGFTGPRCRVNIDECESSPCQYNGTCVDGINGYTCTCIPGITGPNCEIDINECASTPCENGGQCHDKINGYVCNCTDTGFNGTECQFNIDDCAILDPCKNNASCTDLIKDYRCNCFSGYMGKNCETDIDECQSNPCQYNGTCTQRSIQNNPGFSYFDAAGYDCSCIPGITGVNCEINIDECVNNTCQFGSTCVDQINAYTCSCAPGYRGDRCQTEIDECMEFQPCQNGAICKDQVADYNCICPEFYMNKQYGGKNCTVQLTSCVNNNCTNGATCKPYLVDEATNKQAYTCACLNGYTGDLCEISTTMSFKNDSFIKNTLTNLVNNTISIRFRTTLSKGLIFAWDGNFVTSALFCTVELFNGMLYVTYPEGESNNAVTKNYRFPHMVNDSLWHEVKITQTVDMLYFELKSSKCLSNCQKNVSYTTEAPKNNISFGKSASAFKTSKTVSKSNWIGCMQDIHINDKVLTMSSPLPDAVNVVAGCARTIQCAPDSCNKRGTCIDLWYKHECVCERPYHGTDCEKSFTAATFAKGDKRSWTSFDINSLKASLQSNLDISFFFRTRETQGLMMFLGDQGSTYVTLELYQGYILSRLVLCSFRQAFYINETMFNNGDQHFTRVKLKDNMFTLNIDTFSVNDSVSSAQCPFNAEYLYLGGEIPENFIAGRRKRTADFTISMDDISSLTSVGRYKGTIQDIELNNQKLLFYPEADIPSINAINVSSLEEGEVTDDICNSFPCDNNGTCTNVFFNDFNCACPHGFIGKNCSELDFCKDHSCPVGADCNTLPDGFECISTATFTGNKDAPSIISYDKHIKSDYKINEISLKLKLLIELIGANVVVTCKLDNTAEQKIMVDLLISDKSWYTVSLTEKDKDLTLTVKGENQEATNTTVVSANAISIHTLINYGTSSPSIVLGYTALFSPLAHHYYSGCLKEVRIGGILLPFYQQSSFTNFTTEQYFSVKNKANLQDGCEGGTGCKDNQCKHGTACVAGYYGYQCNCTGSGYYGHWCQTNVDDCEEGRCYDNYNQGKCVDKINDFYCKCRPGYTGTSCETAEAGCNPSCQNNGSCQQNKCQCGTSFVGQSCEVLATATCTDTPCKSSGQCLDLTGSTPSFNCTCPSGYSGYLCEKTIDYCEDLPCENGGNCTSMISDYQCVCPPGYSGKNCSVDTDNCSPGTCQNGGTCIDMVNDYVCNCTDSWQGQHCQDDVDECESQPCQRGKCKNIPGSFTCDCYETGYTDKYCNVDLNECELSPCQNAGKCTNYEGDYNCSCTLGYEGKNCSNPNCALVTCENGGSCGIANNQWKCSCQKFYFGQLCESKGKCADNPCNQNNTAYCYQEDKVNGFYNCTCNRGWQGTHCDDDINECLQGICQHSSTCSNSLGDYYCACTPGYIDKNCSTDINECQSQPCKNGGNCSDQVNDFYCDCNNTGYINKTCEDDIDECALETCVNSVRCDNSPGDFSCTCIPGYEGKRCSIKDPFYQRINNENDIMWYIIGPVVAVILIAIVVVPTRGTYSPSRQEVTGSRVELGQVLKPPPEERLI</sequence>
<dbReference type="GO" id="GO:0008593">
    <property type="term" value="P:regulation of Notch signaling pathway"/>
    <property type="evidence" value="ECO:0007669"/>
    <property type="project" value="UniProtKB-ARBA"/>
</dbReference>
<dbReference type="GO" id="GO:0003008">
    <property type="term" value="P:system process"/>
    <property type="evidence" value="ECO:0007669"/>
    <property type="project" value="UniProtKB-ARBA"/>
</dbReference>
<feature type="domain" description="EGF-like" evidence="23">
    <location>
        <begin position="832"/>
        <end position="870"/>
    </location>
</feature>
<dbReference type="PRINTS" id="PR00010">
    <property type="entry name" value="EGFBLOOD"/>
</dbReference>
<accession>A0A6J8AYW6</accession>
<feature type="disulfide bond" evidence="19">
    <location>
        <begin position="633"/>
        <end position="642"/>
    </location>
</feature>
<comment type="caution">
    <text evidence="19">Lacks conserved residue(s) required for the propagation of feature annotation.</text>
</comment>
<feature type="disulfide bond" evidence="19">
    <location>
        <begin position="2201"/>
        <end position="2210"/>
    </location>
</feature>
<dbReference type="PANTHER" id="PTHR12916">
    <property type="entry name" value="CYTOCHROME C OXIDASE POLYPEPTIDE VIC-2"/>
    <property type="match status" value="1"/>
</dbReference>
<evidence type="ECO:0000256" key="8">
    <source>
        <dbReference type="ARBA" id="ARBA00022536"/>
    </source>
</evidence>
<evidence type="ECO:0000256" key="14">
    <source>
        <dbReference type="ARBA" id="ARBA00022837"/>
    </source>
</evidence>
<dbReference type="SUPFAM" id="SSF49899">
    <property type="entry name" value="Concanavalin A-like lectins/glucanases"/>
    <property type="match status" value="4"/>
</dbReference>
<dbReference type="GO" id="GO:0051240">
    <property type="term" value="P:positive regulation of multicellular organismal process"/>
    <property type="evidence" value="ECO:0007669"/>
    <property type="project" value="UniProtKB-ARBA"/>
</dbReference>
<dbReference type="FunFam" id="2.10.25.10:FF:000004">
    <property type="entry name" value="Neurogenic locus notch 1"/>
    <property type="match status" value="1"/>
</dbReference>
<evidence type="ECO:0000256" key="1">
    <source>
        <dbReference type="ARBA" id="ARBA00004247"/>
    </source>
</evidence>
<feature type="disulfide bond" evidence="19">
    <location>
        <begin position="2239"/>
        <end position="2248"/>
    </location>
</feature>
<keyword evidence="8 19" id="KW-0245">EGF-like domain</keyword>
<feature type="domain" description="EGF-like" evidence="23">
    <location>
        <begin position="2021"/>
        <end position="2057"/>
    </location>
</feature>
<evidence type="ECO:0000256" key="5">
    <source>
        <dbReference type="ARBA" id="ARBA00022475"/>
    </source>
</evidence>
<feature type="domain" description="EGF-like" evidence="23">
    <location>
        <begin position="1942"/>
        <end position="1981"/>
    </location>
</feature>
<keyword evidence="9" id="KW-0597">Phosphoprotein</keyword>
<dbReference type="InterPro" id="IPR000742">
    <property type="entry name" value="EGF"/>
</dbReference>
<feature type="domain" description="EGF-like" evidence="23">
    <location>
        <begin position="491"/>
        <end position="527"/>
    </location>
</feature>
<dbReference type="GO" id="GO:0005112">
    <property type="term" value="F:Notch binding"/>
    <property type="evidence" value="ECO:0007669"/>
    <property type="project" value="TreeGrafter"/>
</dbReference>
<keyword evidence="25" id="KW-1185">Reference proteome</keyword>
<dbReference type="PROSITE" id="PS00022">
    <property type="entry name" value="EGF_1"/>
    <property type="match status" value="26"/>
</dbReference>
<feature type="domain" description="EGF-like" evidence="23">
    <location>
        <begin position="1828"/>
        <end position="1865"/>
    </location>
</feature>
<dbReference type="InterPro" id="IPR013320">
    <property type="entry name" value="ConA-like_dom_sf"/>
</dbReference>
<feature type="disulfide bond" evidence="19">
    <location>
        <begin position="1612"/>
        <end position="1621"/>
    </location>
</feature>
<feature type="disulfide bond" evidence="19">
    <location>
        <begin position="2047"/>
        <end position="2056"/>
    </location>
</feature>
<evidence type="ECO:0000256" key="17">
    <source>
        <dbReference type="ARBA" id="ARBA00023157"/>
    </source>
</evidence>
<evidence type="ECO:0000256" key="15">
    <source>
        <dbReference type="ARBA" id="ARBA00022989"/>
    </source>
</evidence>
<dbReference type="OrthoDB" id="283575at2759"/>
<dbReference type="GO" id="GO:0060255">
    <property type="term" value="P:regulation of macromolecule metabolic process"/>
    <property type="evidence" value="ECO:0007669"/>
    <property type="project" value="UniProtKB-ARBA"/>
</dbReference>
<dbReference type="CDD" id="cd00054">
    <property type="entry name" value="EGF_CA"/>
    <property type="match status" value="26"/>
</dbReference>
<name>A0A6J8AYW6_MYTCO</name>
<dbReference type="GO" id="GO:0030097">
    <property type="term" value="P:hemopoiesis"/>
    <property type="evidence" value="ECO:0007669"/>
    <property type="project" value="UniProtKB-ARBA"/>
</dbReference>
<keyword evidence="10 21" id="KW-0812">Transmembrane</keyword>
<evidence type="ECO:0000259" key="23">
    <source>
        <dbReference type="PROSITE" id="PS50026"/>
    </source>
</evidence>
<dbReference type="InterPro" id="IPR018097">
    <property type="entry name" value="EGF_Ca-bd_CS"/>
</dbReference>
<dbReference type="FunFam" id="2.10.25.10:FF:000565">
    <property type="entry name" value="Predicted protein"/>
    <property type="match status" value="4"/>
</dbReference>
<keyword evidence="4" id="KW-0217">Developmental protein</keyword>
<dbReference type="FunFam" id="2.10.25.10:FF:000425">
    <property type="entry name" value="Eyes shut homolog"/>
    <property type="match status" value="1"/>
</dbReference>
<feature type="disulfide bond" evidence="19">
    <location>
        <begin position="1153"/>
        <end position="1162"/>
    </location>
</feature>
<feature type="disulfide bond" evidence="19">
    <location>
        <begin position="595"/>
        <end position="604"/>
    </location>
</feature>
<feature type="disulfide bond" evidence="19">
    <location>
        <begin position="976"/>
        <end position="985"/>
    </location>
</feature>
<feature type="disulfide bond" evidence="19">
    <location>
        <begin position="517"/>
        <end position="526"/>
    </location>
</feature>
<feature type="domain" description="EGF-like" evidence="23">
    <location>
        <begin position="607"/>
        <end position="643"/>
    </location>
</feature>
<dbReference type="SUPFAM" id="SSF57184">
    <property type="entry name" value="Growth factor receptor domain"/>
    <property type="match status" value="1"/>
</dbReference>
<feature type="domain" description="EGF-like" evidence="23">
    <location>
        <begin position="1120"/>
        <end position="1163"/>
    </location>
</feature>
<feature type="domain" description="EGF-like" evidence="23">
    <location>
        <begin position="2097"/>
        <end position="2133"/>
    </location>
</feature>
<keyword evidence="11" id="KW-0732">Signal</keyword>
<evidence type="ECO:0000256" key="9">
    <source>
        <dbReference type="ARBA" id="ARBA00022553"/>
    </source>
</evidence>
<dbReference type="GO" id="GO:0048871">
    <property type="term" value="P:multicellular organismal-level homeostasis"/>
    <property type="evidence" value="ECO:0007669"/>
    <property type="project" value="UniProtKB-ARBA"/>
</dbReference>
<dbReference type="SUPFAM" id="SSF57196">
    <property type="entry name" value="EGF/Laminin"/>
    <property type="match status" value="27"/>
</dbReference>
<dbReference type="Proteomes" id="UP000507470">
    <property type="component" value="Unassembled WGS sequence"/>
</dbReference>
<evidence type="ECO:0000256" key="2">
    <source>
        <dbReference type="ARBA" id="ARBA00004496"/>
    </source>
</evidence>
<dbReference type="InterPro" id="IPR013032">
    <property type="entry name" value="EGF-like_CS"/>
</dbReference>
<dbReference type="CDD" id="cd00110">
    <property type="entry name" value="LamG"/>
    <property type="match status" value="2"/>
</dbReference>
<dbReference type="GO" id="GO:0005737">
    <property type="term" value="C:cytoplasm"/>
    <property type="evidence" value="ECO:0007669"/>
    <property type="project" value="UniProtKB-SubCell"/>
</dbReference>
<dbReference type="GO" id="GO:0048598">
    <property type="term" value="P:embryonic morphogenesis"/>
    <property type="evidence" value="ECO:0007669"/>
    <property type="project" value="UniProtKB-ARBA"/>
</dbReference>
<evidence type="ECO:0000256" key="19">
    <source>
        <dbReference type="PROSITE-ProRule" id="PRU00076"/>
    </source>
</evidence>
<dbReference type="SMART" id="SM00179">
    <property type="entry name" value="EGF_CA"/>
    <property type="match status" value="32"/>
</dbReference>
<evidence type="ECO:0000256" key="11">
    <source>
        <dbReference type="ARBA" id="ARBA00022729"/>
    </source>
</evidence>
<dbReference type="PROSITE" id="PS01187">
    <property type="entry name" value="EGF_CA"/>
    <property type="match status" value="11"/>
</dbReference>
<keyword evidence="18" id="KW-0325">Glycoprotein</keyword>
<keyword evidence="16 21" id="KW-0472">Membrane</keyword>
<feature type="disulfide bond" evidence="19">
    <location>
        <begin position="673"/>
        <end position="682"/>
    </location>
</feature>
<dbReference type="GO" id="GO:0080090">
    <property type="term" value="P:regulation of primary metabolic process"/>
    <property type="evidence" value="ECO:0007669"/>
    <property type="project" value="UniProtKB-ARBA"/>
</dbReference>
<dbReference type="InterPro" id="IPR000152">
    <property type="entry name" value="EGF-type_Asp/Asn_hydroxyl_site"/>
</dbReference>
<dbReference type="GO" id="GO:0051093">
    <property type="term" value="P:negative regulation of developmental process"/>
    <property type="evidence" value="ECO:0007669"/>
    <property type="project" value="UniProtKB-ARBA"/>
</dbReference>
<dbReference type="GO" id="GO:0007219">
    <property type="term" value="P:Notch signaling pathway"/>
    <property type="evidence" value="ECO:0007669"/>
    <property type="project" value="TreeGrafter"/>
</dbReference>
<dbReference type="GO" id="GO:0051049">
    <property type="term" value="P:regulation of transport"/>
    <property type="evidence" value="ECO:0007669"/>
    <property type="project" value="UniProtKB-ARBA"/>
</dbReference>
<feature type="domain" description="EGF-like" evidence="23">
    <location>
        <begin position="217"/>
        <end position="253"/>
    </location>
</feature>
<feature type="domain" description="Laminin G" evidence="22">
    <location>
        <begin position="1165"/>
        <end position="1342"/>
    </location>
</feature>
<feature type="domain" description="EGF-like" evidence="23">
    <location>
        <begin position="257"/>
        <end position="296"/>
    </location>
</feature>
<feature type="domain" description="EGF-like" evidence="23">
    <location>
        <begin position="1076"/>
        <end position="1118"/>
    </location>
</feature>
<feature type="disulfide bond" evidence="19">
    <location>
        <begin position="1026"/>
        <end position="1035"/>
    </location>
</feature>
<dbReference type="Pfam" id="PF12661">
    <property type="entry name" value="hEGF"/>
    <property type="match status" value="8"/>
</dbReference>
<evidence type="ECO:0000256" key="18">
    <source>
        <dbReference type="ARBA" id="ARBA00023180"/>
    </source>
</evidence>
<keyword evidence="15 21" id="KW-1133">Transmembrane helix</keyword>
<feature type="disulfide bond" evidence="19">
    <location>
        <begin position="1971"/>
        <end position="1980"/>
    </location>
</feature>
<feature type="disulfide bond" evidence="19">
    <location>
        <begin position="479"/>
        <end position="488"/>
    </location>
</feature>
<feature type="domain" description="EGF-like" evidence="23">
    <location>
        <begin position="949"/>
        <end position="986"/>
    </location>
</feature>
<dbReference type="GO" id="GO:0005911">
    <property type="term" value="C:cell-cell junction"/>
    <property type="evidence" value="ECO:0007669"/>
    <property type="project" value="UniProtKB-ARBA"/>
</dbReference>
<dbReference type="Pfam" id="PF00008">
    <property type="entry name" value="EGF"/>
    <property type="match status" value="15"/>
</dbReference>
<dbReference type="GO" id="GO:0009952">
    <property type="term" value="P:anterior/posterior pattern specification"/>
    <property type="evidence" value="ECO:0007669"/>
    <property type="project" value="UniProtKB-ARBA"/>
</dbReference>
<dbReference type="GO" id="GO:0061326">
    <property type="term" value="P:renal tubule development"/>
    <property type="evidence" value="ECO:0007669"/>
    <property type="project" value="UniProtKB-ARBA"/>
</dbReference>
<dbReference type="InterPro" id="IPR001881">
    <property type="entry name" value="EGF-like_Ca-bd_dom"/>
</dbReference>
<feature type="domain" description="EGF-like" evidence="23">
    <location>
        <begin position="2213"/>
        <end position="2249"/>
    </location>
</feature>
<dbReference type="PROSITE" id="PS50026">
    <property type="entry name" value="EGF_3"/>
    <property type="match status" value="36"/>
</dbReference>
<feature type="disulfide bond" evidence="19">
    <location>
        <begin position="711"/>
        <end position="720"/>
    </location>
</feature>
<dbReference type="InterPro" id="IPR009030">
    <property type="entry name" value="Growth_fac_rcpt_cys_sf"/>
</dbReference>
<feature type="disulfide bond" evidence="19">
    <location>
        <begin position="898"/>
        <end position="907"/>
    </location>
</feature>
<evidence type="ECO:0000256" key="12">
    <source>
        <dbReference type="ARBA" id="ARBA00022737"/>
    </source>
</evidence>
<dbReference type="GO" id="GO:0048638">
    <property type="term" value="P:regulation of developmental growth"/>
    <property type="evidence" value="ECO:0007669"/>
    <property type="project" value="UniProtKB-ARBA"/>
</dbReference>
<keyword evidence="12" id="KW-0677">Repeat</keyword>
<feature type="domain" description="EGF-like" evidence="23">
    <location>
        <begin position="298"/>
        <end position="334"/>
    </location>
</feature>
<dbReference type="GO" id="GO:0048646">
    <property type="term" value="P:anatomical structure formation involved in morphogenesis"/>
    <property type="evidence" value="ECO:0007669"/>
    <property type="project" value="UniProtKB-ARBA"/>
</dbReference>
<keyword evidence="7" id="KW-0964">Secreted</keyword>
<dbReference type="GO" id="GO:0005576">
    <property type="term" value="C:extracellular region"/>
    <property type="evidence" value="ECO:0007669"/>
    <property type="project" value="UniProtKB-SubCell"/>
</dbReference>
<feature type="domain" description="Laminin G" evidence="22">
    <location>
        <begin position="37"/>
        <end position="212"/>
    </location>
</feature>
<keyword evidence="13" id="KW-0221">Differentiation</keyword>
<keyword evidence="5" id="KW-1003">Cell membrane</keyword>
<dbReference type="GO" id="GO:0009792">
    <property type="term" value="P:embryo development ending in birth or egg hatching"/>
    <property type="evidence" value="ECO:0007669"/>
    <property type="project" value="UniProtKB-ARBA"/>
</dbReference>
<keyword evidence="14" id="KW-0106">Calcium</keyword>
<feature type="domain" description="EGF-like" evidence="23">
    <location>
        <begin position="910"/>
        <end position="947"/>
    </location>
</feature>
<evidence type="ECO:0000256" key="7">
    <source>
        <dbReference type="ARBA" id="ARBA00022525"/>
    </source>
</evidence>
<organism evidence="24 25">
    <name type="scientific">Mytilus coruscus</name>
    <name type="common">Sea mussel</name>
    <dbReference type="NCBI Taxonomy" id="42192"/>
    <lineage>
        <taxon>Eukaryota</taxon>
        <taxon>Metazoa</taxon>
        <taxon>Spiralia</taxon>
        <taxon>Lophotrochozoa</taxon>
        <taxon>Mollusca</taxon>
        <taxon>Bivalvia</taxon>
        <taxon>Autobranchia</taxon>
        <taxon>Pteriomorphia</taxon>
        <taxon>Mytilida</taxon>
        <taxon>Mytiloidea</taxon>
        <taxon>Mytilidae</taxon>
        <taxon>Mytilinae</taxon>
        <taxon>Mytilus</taxon>
    </lineage>
</organism>
<feature type="domain" description="EGF-like" evidence="23">
    <location>
        <begin position="988"/>
        <end position="1036"/>
    </location>
</feature>
<evidence type="ECO:0000256" key="20">
    <source>
        <dbReference type="PROSITE-ProRule" id="PRU00122"/>
    </source>
</evidence>
<dbReference type="InterPro" id="IPR049883">
    <property type="entry name" value="NOTCH1_EGF-like"/>
</dbReference>
<evidence type="ECO:0000256" key="4">
    <source>
        <dbReference type="ARBA" id="ARBA00022473"/>
    </source>
</evidence>
<dbReference type="FunFam" id="2.10.25.10:FF:000122">
    <property type="entry name" value="Protein crumbs homolog 2"/>
    <property type="match status" value="3"/>
</dbReference>
<keyword evidence="17 19" id="KW-1015">Disulfide bond</keyword>
<feature type="domain" description="EGF-like" evidence="23">
    <location>
        <begin position="1344"/>
        <end position="1380"/>
    </location>
</feature>
<protein>
    <submittedName>
        <fullName evidence="24">CRB</fullName>
    </submittedName>
</protein>
<dbReference type="PROSITE" id="PS00010">
    <property type="entry name" value="ASX_HYDROXYL"/>
    <property type="match status" value="23"/>
</dbReference>
<feature type="disulfide bond" evidence="19">
    <location>
        <begin position="2316"/>
        <end position="2325"/>
    </location>
</feature>
<feature type="domain" description="EGF-like" evidence="23">
    <location>
        <begin position="2170"/>
        <end position="2211"/>
    </location>
</feature>
<feature type="disulfide bond" evidence="20">
    <location>
        <begin position="1315"/>
        <end position="1342"/>
    </location>
</feature>
<evidence type="ECO:0000256" key="6">
    <source>
        <dbReference type="ARBA" id="ARBA00022490"/>
    </source>
</evidence>
<feature type="domain" description="EGF-like" evidence="23">
    <location>
        <begin position="2290"/>
        <end position="2326"/>
    </location>
</feature>
<dbReference type="GO" id="GO:0005509">
    <property type="term" value="F:calcium ion binding"/>
    <property type="evidence" value="ECO:0007669"/>
    <property type="project" value="InterPro"/>
</dbReference>
<feature type="disulfide bond" evidence="19">
    <location>
        <begin position="557"/>
        <end position="566"/>
    </location>
</feature>
<feature type="domain" description="EGF-like" evidence="23">
    <location>
        <begin position="872"/>
        <end position="908"/>
    </location>
</feature>
<dbReference type="GO" id="GO:0016324">
    <property type="term" value="C:apical plasma membrane"/>
    <property type="evidence" value="ECO:0007669"/>
    <property type="project" value="UniProtKB-SubCell"/>
</dbReference>
<dbReference type="SMART" id="SM00181">
    <property type="entry name" value="EGF"/>
    <property type="match status" value="38"/>
</dbReference>
<feature type="transmembrane region" description="Helical" evidence="21">
    <location>
        <begin position="2341"/>
        <end position="2360"/>
    </location>
</feature>
<feature type="domain" description="EGF-like" evidence="23">
    <location>
        <begin position="1585"/>
        <end position="1622"/>
    </location>
</feature>
<dbReference type="FunFam" id="2.10.25.10:FF:000151">
    <property type="entry name" value="FAT atypical cadherin 4"/>
    <property type="match status" value="1"/>
</dbReference>
<feature type="disulfide bond" evidence="19">
    <location>
        <begin position="790"/>
        <end position="807"/>
    </location>
</feature>
<evidence type="ECO:0000256" key="16">
    <source>
        <dbReference type="ARBA" id="ARBA00023136"/>
    </source>
</evidence>
<feature type="domain" description="EGF-like" evidence="23">
    <location>
        <begin position="453"/>
        <end position="489"/>
    </location>
</feature>
<dbReference type="EMBL" id="CACVKT020002165">
    <property type="protein sequence ID" value="CAC5375886.1"/>
    <property type="molecule type" value="Genomic_DNA"/>
</dbReference>
<dbReference type="GO" id="GO:0030182">
    <property type="term" value="P:neuron differentiation"/>
    <property type="evidence" value="ECO:0007669"/>
    <property type="project" value="UniProtKB-ARBA"/>
</dbReference>
<dbReference type="GO" id="GO:0009967">
    <property type="term" value="P:positive regulation of signal transduction"/>
    <property type="evidence" value="ECO:0007669"/>
    <property type="project" value="UniProtKB-ARBA"/>
</dbReference>
<feature type="domain" description="EGF-like" evidence="23">
    <location>
        <begin position="336"/>
        <end position="373"/>
    </location>
</feature>
<dbReference type="GO" id="GO:0048863">
    <property type="term" value="P:stem cell differentiation"/>
    <property type="evidence" value="ECO:0007669"/>
    <property type="project" value="UniProtKB-ARBA"/>
</dbReference>
<dbReference type="GO" id="GO:0120025">
    <property type="term" value="C:plasma membrane bounded cell projection"/>
    <property type="evidence" value="ECO:0007669"/>
    <property type="project" value="UniProtKB-ARBA"/>
</dbReference>
<evidence type="ECO:0000256" key="21">
    <source>
        <dbReference type="SAM" id="Phobius"/>
    </source>
</evidence>
<dbReference type="Pfam" id="PF02210">
    <property type="entry name" value="Laminin_G_2"/>
    <property type="match status" value="2"/>
</dbReference>
<feature type="disulfide bond" evidence="19">
    <location>
        <begin position="286"/>
        <end position="295"/>
    </location>
</feature>
<comment type="subcellular location">
    <subcellularLocation>
        <location evidence="1">Apical cell membrane</location>
        <topology evidence="1">Single-pass type I membrane protein</topology>
    </subcellularLocation>
    <subcellularLocation>
        <location evidence="2">Cytoplasm</location>
    </subcellularLocation>
    <subcellularLocation>
        <location evidence="3">Secreted</location>
    </subcellularLocation>
</comment>
<feature type="disulfide bond" evidence="19">
    <location>
        <begin position="1064"/>
        <end position="1073"/>
    </location>
</feature>
<dbReference type="Gene3D" id="2.10.25.10">
    <property type="entry name" value="Laminin"/>
    <property type="match status" value="35"/>
</dbReference>
<feature type="domain" description="EGF-like" evidence="23">
    <location>
        <begin position="2251"/>
        <end position="2288"/>
    </location>
</feature>
<dbReference type="GO" id="GO:0019904">
    <property type="term" value="F:protein domain specific binding"/>
    <property type="evidence" value="ECO:0007669"/>
    <property type="project" value="UniProtKB-ARBA"/>
</dbReference>
<feature type="domain" description="EGF-like" evidence="23">
    <location>
        <begin position="1038"/>
        <end position="1074"/>
    </location>
</feature>
<dbReference type="FunFam" id="2.10.25.10:FF:000080">
    <property type="entry name" value="Neurogenic locus notch 1"/>
    <property type="match status" value="1"/>
</dbReference>
<feature type="domain" description="EGF-like" evidence="23">
    <location>
        <begin position="2059"/>
        <end position="2095"/>
    </location>
</feature>
<feature type="disulfide bond" evidence="19">
    <location>
        <begin position="2063"/>
        <end position="2073"/>
    </location>
</feature>
<feature type="disulfide bond" evidence="19">
    <location>
        <begin position="654"/>
        <end position="671"/>
    </location>
</feature>
<feature type="domain" description="EGF-like" evidence="23">
    <location>
        <begin position="685"/>
        <end position="721"/>
    </location>
</feature>
<dbReference type="FunFam" id="2.10.25.10:FF:000208">
    <property type="entry name" value="Crumbs 2, cell polarity complex component"/>
    <property type="match status" value="1"/>
</dbReference>
<gene>
    <name evidence="24" type="ORF">MCOR_12739</name>
</gene>
<dbReference type="GO" id="GO:0060562">
    <property type="term" value="P:epithelial tube morphogenesis"/>
    <property type="evidence" value="ECO:0007669"/>
    <property type="project" value="UniProtKB-ARBA"/>
</dbReference>
<keyword evidence="6" id="KW-0963">Cytoplasm</keyword>